<dbReference type="Pfam" id="PF13692">
    <property type="entry name" value="Glyco_trans_1_4"/>
    <property type="match status" value="1"/>
</dbReference>
<evidence type="ECO:0000259" key="1">
    <source>
        <dbReference type="Pfam" id="PF13579"/>
    </source>
</evidence>
<organism evidence="2 3">
    <name type="scientific">Marinobacter metalliresistant</name>
    <dbReference type="NCBI Taxonomy" id="2961995"/>
    <lineage>
        <taxon>Bacteria</taxon>
        <taxon>Pseudomonadati</taxon>
        <taxon>Pseudomonadota</taxon>
        <taxon>Gammaproteobacteria</taxon>
        <taxon>Pseudomonadales</taxon>
        <taxon>Marinobacteraceae</taxon>
        <taxon>Marinobacter</taxon>
    </lineage>
</organism>
<dbReference type="CDD" id="cd03801">
    <property type="entry name" value="GT4_PimA-like"/>
    <property type="match status" value="1"/>
</dbReference>
<evidence type="ECO:0000313" key="3">
    <source>
        <dbReference type="Proteomes" id="UP001475781"/>
    </source>
</evidence>
<protein>
    <submittedName>
        <fullName evidence="2">Glycosyltransferase family 4 protein</fullName>
    </submittedName>
</protein>
<dbReference type="EMBL" id="CP101118">
    <property type="protein sequence ID" value="WZF89788.1"/>
    <property type="molecule type" value="Genomic_DNA"/>
</dbReference>
<dbReference type="Pfam" id="PF13579">
    <property type="entry name" value="Glyco_trans_4_4"/>
    <property type="match status" value="1"/>
</dbReference>
<name>A0ABZ2W4W9_9GAMM</name>
<proteinExistence type="predicted"/>
<keyword evidence="3" id="KW-1185">Reference proteome</keyword>
<dbReference type="Proteomes" id="UP001475781">
    <property type="component" value="Chromosome"/>
</dbReference>
<feature type="domain" description="Glycosyltransferase subfamily 4-like N-terminal" evidence="1">
    <location>
        <begin position="59"/>
        <end position="164"/>
    </location>
</feature>
<gene>
    <name evidence="2" type="ORF">NLK58_06220</name>
</gene>
<dbReference type="Gene3D" id="3.40.50.2000">
    <property type="entry name" value="Glycogen Phosphorylase B"/>
    <property type="match status" value="2"/>
</dbReference>
<dbReference type="PANTHER" id="PTHR12526">
    <property type="entry name" value="GLYCOSYLTRANSFERASE"/>
    <property type="match status" value="1"/>
</dbReference>
<dbReference type="InterPro" id="IPR028098">
    <property type="entry name" value="Glyco_trans_4-like_N"/>
</dbReference>
<reference evidence="2 3" key="1">
    <citation type="submission" date="2022-07" db="EMBL/GenBank/DDBJ databases">
        <title>A copper resistant bacterium isolated from sediment samples of deep sea hydrothermal areas.</title>
        <authorList>
            <person name="Zeng X."/>
        </authorList>
    </citation>
    <scope>NUCLEOTIDE SEQUENCE [LARGE SCALE GENOMIC DNA]</scope>
    <source>
        <strain evidence="3">CuT 6</strain>
    </source>
</reference>
<dbReference type="SUPFAM" id="SSF53756">
    <property type="entry name" value="UDP-Glycosyltransferase/glycogen phosphorylase"/>
    <property type="match status" value="1"/>
</dbReference>
<sequence>MKVLLLSRYGPLGASSRVRFLQYLPYFQSKGIEVTVKPLLSDAYVKALYKGGSRWREVLKGYVVRILALLSARRFDVVIIEKELFPFMPAIAERFLKLMRVPYVVDYDDALFHRYDCHTYRWVRRLLGQKIDSVMRHANCVTAGNRYLADRARKAGAKRVEIIPTAVDADRYRPRQKANSEVLTVGWIGTPQTSHYLEVLVPVFETLKQVLPVRFVAVGANPADFEGTPVETWPWTEASEVDSVQQFDIGVMPLVDSLWERGKCGYKLIQYMACGVPVVASPVGVNCEIVEEGKTGYLASSPDEWRSTLFDLLNEDPAVRARMGGNGRERVWRCYSTETQGPRIVDVLRRAKGAGCDDGV</sequence>
<dbReference type="RefSeq" id="WP_341582331.1">
    <property type="nucleotide sequence ID" value="NZ_CP101118.1"/>
</dbReference>
<evidence type="ECO:0000313" key="2">
    <source>
        <dbReference type="EMBL" id="WZF89788.1"/>
    </source>
</evidence>
<accession>A0ABZ2W4W9</accession>